<dbReference type="EMBL" id="CP065030">
    <property type="protein sequence ID" value="QPK14381.1"/>
    <property type="molecule type" value="Genomic_DNA"/>
</dbReference>
<dbReference type="InterPro" id="IPR002559">
    <property type="entry name" value="Transposase_11"/>
</dbReference>
<evidence type="ECO:0000259" key="3">
    <source>
        <dbReference type="Pfam" id="PF13808"/>
    </source>
</evidence>
<feature type="domain" description="Transposase IS4-like" evidence="2">
    <location>
        <begin position="99"/>
        <end position="333"/>
    </location>
</feature>
<dbReference type="InterPro" id="IPR051698">
    <property type="entry name" value="Transposase_11-like"/>
</dbReference>
<proteinExistence type="inferred from homology"/>
<dbReference type="InterPro" id="IPR032806">
    <property type="entry name" value="YbfD_N"/>
</dbReference>
<name>A0A7T0HD66_9GAMM</name>
<dbReference type="Pfam" id="PF13808">
    <property type="entry name" value="DDE_Tnp_1_assoc"/>
    <property type="match status" value="1"/>
</dbReference>
<feature type="domain" description="H repeat-associated protein N-terminal" evidence="3">
    <location>
        <begin position="5"/>
        <end position="91"/>
    </location>
</feature>
<evidence type="ECO:0000259" key="2">
    <source>
        <dbReference type="Pfam" id="PF01609"/>
    </source>
</evidence>
<dbReference type="PANTHER" id="PTHR30298">
    <property type="entry name" value="H REPEAT-ASSOCIATED PREDICTED TRANSPOSASE"/>
    <property type="match status" value="1"/>
</dbReference>
<gene>
    <name evidence="5" type="ORF">F131LOC_002010</name>
    <name evidence="4" type="ORF">F131LOC_013335</name>
</gene>
<accession>A0A7T0HD66</accession>
<protein>
    <submittedName>
        <fullName evidence="4">ISAs1 family transposase</fullName>
    </submittedName>
</protein>
<dbReference type="Pfam" id="PF01609">
    <property type="entry name" value="DDE_Tnp_1"/>
    <property type="match status" value="1"/>
</dbReference>
<dbReference type="GO" id="GO:0004803">
    <property type="term" value="F:transposase activity"/>
    <property type="evidence" value="ECO:0007669"/>
    <property type="project" value="InterPro"/>
</dbReference>
<evidence type="ECO:0000313" key="5">
    <source>
        <dbReference type="EMBL" id="QPK16200.1"/>
    </source>
</evidence>
<dbReference type="AlphaFoldDB" id="A0A7T0HD66"/>
<dbReference type="InterPro" id="IPR047647">
    <property type="entry name" value="ISAs1_transpos"/>
</dbReference>
<dbReference type="GO" id="GO:0003677">
    <property type="term" value="F:DNA binding"/>
    <property type="evidence" value="ECO:0007669"/>
    <property type="project" value="InterPro"/>
</dbReference>
<evidence type="ECO:0000256" key="1">
    <source>
        <dbReference type="ARBA" id="ARBA00010075"/>
    </source>
</evidence>
<evidence type="ECO:0000313" key="4">
    <source>
        <dbReference type="EMBL" id="QPK14381.1"/>
    </source>
</evidence>
<dbReference type="EMBL" id="CP065030">
    <property type="protein sequence ID" value="QPK16200.1"/>
    <property type="molecule type" value="Genomic_DNA"/>
</dbReference>
<dbReference type="PANTHER" id="PTHR30298:SF0">
    <property type="entry name" value="PROTEIN YBFL-RELATED"/>
    <property type="match status" value="1"/>
</dbReference>
<dbReference type="RefSeq" id="WP_025919286.1">
    <property type="nucleotide sequence ID" value="NZ_BGPS01000078.1"/>
</dbReference>
<comment type="similarity">
    <text evidence="1">Belongs to the transposase 11 family.</text>
</comment>
<evidence type="ECO:0000313" key="6">
    <source>
        <dbReference type="Proteomes" id="UP000237284"/>
    </source>
</evidence>
<dbReference type="NCBIfam" id="NF033564">
    <property type="entry name" value="transpos_ISAs1"/>
    <property type="match status" value="1"/>
</dbReference>
<dbReference type="GeneID" id="93392080"/>
<reference evidence="4 6" key="1">
    <citation type="submission" date="2020-11" db="EMBL/GenBank/DDBJ databases">
        <title>Complete genome sequence of Pectobacterium versatile F131.</title>
        <authorList>
            <person name="Shirshikov F.V."/>
            <person name="Miroshnikov K."/>
            <person name="Toshakov S.V."/>
            <person name="Kabanova A.P."/>
            <person name="Barannik A.P."/>
            <person name="Shneider M."/>
            <person name="Ignatov A.N."/>
            <person name="Miroshnikov K.A."/>
            <person name="Mikhailova Y.V."/>
            <person name="Shelenkov A."/>
            <person name="Yanushevich Y.G."/>
            <person name="Evseev P.V."/>
        </authorList>
    </citation>
    <scope>NUCLEOTIDE SEQUENCE [LARGE SCALE GENOMIC DNA]</scope>
    <source>
        <strain evidence="4 6">F131</strain>
    </source>
</reference>
<dbReference type="GO" id="GO:0006313">
    <property type="term" value="P:DNA transposition"/>
    <property type="evidence" value="ECO:0007669"/>
    <property type="project" value="InterPro"/>
</dbReference>
<organism evidence="4 6">
    <name type="scientific">Pectobacterium versatile</name>
    <dbReference type="NCBI Taxonomy" id="2488639"/>
    <lineage>
        <taxon>Bacteria</taxon>
        <taxon>Pseudomonadati</taxon>
        <taxon>Pseudomonadota</taxon>
        <taxon>Gammaproteobacteria</taxon>
        <taxon>Enterobacterales</taxon>
        <taxon>Pectobacteriaceae</taxon>
        <taxon>Pectobacterium</taxon>
    </lineage>
</organism>
<dbReference type="Proteomes" id="UP000237284">
    <property type="component" value="Chromosome"/>
</dbReference>
<sequence length="369" mass="42367">MTLFDHLSLVEETRSPINQQHHLVDVLFLVLAAVASGQNGWAEIQQFGELRLDWLRKFRLFSNGIPRRHTIARIMKAVDPDSFQFCIFSWINDIRAKSSKPLIAIDGKTLKSASLWSRNDFHSVNAYDLNNGIALYQDMAEGKGKEIKTVQNLVCMLNIKDALITLDALHAQKETLESIVARKGHYLVQVKGNQPTLFNAVKAQFHEAFNDNTALAQYEMQDKGHGRMERRITFQIPAELSPELQEKWPSIKTLVAVERHRKDKKSNTLDTAFYLSSYDIDAEFMATSVRHHWGIENSLHWVLDVVYKEDACRIHDENGTKVLSLVRKMALNLAKMESTQNRSMKSKVQRALLDDDYRELMIFANVKCH</sequence>